<dbReference type="EMBL" id="JNVM01000031">
    <property type="protein sequence ID" value="KEQ22917.1"/>
    <property type="molecule type" value="Genomic_DNA"/>
</dbReference>
<organism evidence="2 3">
    <name type="scientific">Paenibacillus tyrfis</name>
    <dbReference type="NCBI Taxonomy" id="1501230"/>
    <lineage>
        <taxon>Bacteria</taxon>
        <taxon>Bacillati</taxon>
        <taxon>Bacillota</taxon>
        <taxon>Bacilli</taxon>
        <taxon>Bacillales</taxon>
        <taxon>Paenibacillaceae</taxon>
        <taxon>Paenibacillus</taxon>
    </lineage>
</organism>
<dbReference type="RefSeq" id="WP_036690298.1">
    <property type="nucleotide sequence ID" value="NZ_FYEP01000018.1"/>
</dbReference>
<dbReference type="Gene3D" id="3.90.550.10">
    <property type="entry name" value="Spore Coat Polysaccharide Biosynthesis Protein SpsA, Chain A"/>
    <property type="match status" value="1"/>
</dbReference>
<accession>A0A081NWU4</accession>
<dbReference type="AlphaFoldDB" id="A0A081NWU4"/>
<dbReference type="eggNOG" id="COG1215">
    <property type="taxonomic scope" value="Bacteria"/>
</dbReference>
<dbReference type="Proteomes" id="UP000028123">
    <property type="component" value="Unassembled WGS sequence"/>
</dbReference>
<proteinExistence type="predicted"/>
<dbReference type="SUPFAM" id="SSF53448">
    <property type="entry name" value="Nucleotide-diphospho-sugar transferases"/>
    <property type="match status" value="1"/>
</dbReference>
<dbReference type="OrthoDB" id="396512at2"/>
<evidence type="ECO:0000313" key="3">
    <source>
        <dbReference type="Proteomes" id="UP000028123"/>
    </source>
</evidence>
<sequence length="232" mass="25067">MVPLISVIIPAWNESRLLASTLEAVSKAHASADFSFDMQLIVVDDGSRDGTGDVACAWADVVLRFPVNSGKGAAMFAGWQAASGEIVVFLDADLGSTAEKFPLLLEPVLRGEADLAVAKLPPASIPGGFGLVRGLAGRGVRLLSGYASGAPLSGQRAMRSEVLRRCERKYQGFGAEVGMMVDAVRLGFRIVELEVPFRHRETGRTWQGWLHRGKQLCEVGLTLWQCWRKPAC</sequence>
<dbReference type="InterPro" id="IPR029044">
    <property type="entry name" value="Nucleotide-diphossugar_trans"/>
</dbReference>
<reference evidence="2 3" key="1">
    <citation type="submission" date="2014-06" db="EMBL/GenBank/DDBJ databases">
        <title>Draft genome sequence of Paenibacillus sp. MSt1.</title>
        <authorList>
            <person name="Aw Y.K."/>
            <person name="Ong K.S."/>
            <person name="Gan H.M."/>
            <person name="Lee S.M."/>
        </authorList>
    </citation>
    <scope>NUCLEOTIDE SEQUENCE [LARGE SCALE GENOMIC DNA]</scope>
    <source>
        <strain evidence="2 3">MSt1</strain>
    </source>
</reference>
<dbReference type="PANTHER" id="PTHR48090">
    <property type="entry name" value="UNDECAPRENYL-PHOSPHATE 4-DEOXY-4-FORMAMIDO-L-ARABINOSE TRANSFERASE-RELATED"/>
    <property type="match status" value="1"/>
</dbReference>
<dbReference type="InterPro" id="IPR001173">
    <property type="entry name" value="Glyco_trans_2-like"/>
</dbReference>
<dbReference type="Pfam" id="PF00535">
    <property type="entry name" value="Glycos_transf_2"/>
    <property type="match status" value="1"/>
</dbReference>
<feature type="domain" description="Glycosyltransferase 2-like" evidence="1">
    <location>
        <begin position="6"/>
        <end position="123"/>
    </location>
</feature>
<dbReference type="CDD" id="cd04179">
    <property type="entry name" value="DPM_DPG-synthase_like"/>
    <property type="match status" value="1"/>
</dbReference>
<dbReference type="PANTHER" id="PTHR48090:SF7">
    <property type="entry name" value="RFBJ PROTEIN"/>
    <property type="match status" value="1"/>
</dbReference>
<name>A0A081NWU4_9BACL</name>
<evidence type="ECO:0000313" key="2">
    <source>
        <dbReference type="EMBL" id="KEQ22917.1"/>
    </source>
</evidence>
<protein>
    <recommendedName>
        <fullName evidence="1">Glycosyltransferase 2-like domain-containing protein</fullName>
    </recommendedName>
</protein>
<evidence type="ECO:0000259" key="1">
    <source>
        <dbReference type="Pfam" id="PF00535"/>
    </source>
</evidence>
<gene>
    <name evidence="2" type="ORF">ET33_21500</name>
</gene>
<dbReference type="InterPro" id="IPR050256">
    <property type="entry name" value="Glycosyltransferase_2"/>
</dbReference>
<keyword evidence="3" id="KW-1185">Reference proteome</keyword>
<comment type="caution">
    <text evidence="2">The sequence shown here is derived from an EMBL/GenBank/DDBJ whole genome shotgun (WGS) entry which is preliminary data.</text>
</comment>